<dbReference type="RefSeq" id="WP_070710112.1">
    <property type="nucleotide sequence ID" value="NZ_CP136964.1"/>
</dbReference>
<dbReference type="SUPFAM" id="SSF159234">
    <property type="entry name" value="FomD-like"/>
    <property type="match status" value="1"/>
</dbReference>
<reference evidence="2 3" key="2">
    <citation type="submission" date="2023-10" db="EMBL/GenBank/DDBJ databases">
        <authorList>
            <person name="Choi B."/>
        </authorList>
    </citation>
    <scope>NUCLEOTIDE SEQUENCE [LARGE SCALE GENOMIC DNA]</scope>
    <source>
        <strain evidence="2 3">UMB0959</strain>
    </source>
</reference>
<evidence type="ECO:0000259" key="1">
    <source>
        <dbReference type="Pfam" id="PF04167"/>
    </source>
</evidence>
<protein>
    <submittedName>
        <fullName evidence="2">DUF402 domain-containing protein</fullName>
    </submittedName>
</protein>
<dbReference type="AlphaFoldDB" id="A0AAF1BN69"/>
<dbReference type="InterPro" id="IPR007295">
    <property type="entry name" value="DUF402"/>
</dbReference>
<evidence type="ECO:0000313" key="3">
    <source>
        <dbReference type="Proteomes" id="UP000243626"/>
    </source>
</evidence>
<dbReference type="PANTHER" id="PTHR41271">
    <property type="entry name" value="DUF402 DOMAIN-CONTAINING PROTEIN"/>
    <property type="match status" value="1"/>
</dbReference>
<evidence type="ECO:0000313" key="2">
    <source>
        <dbReference type="EMBL" id="WOS95915.1"/>
    </source>
</evidence>
<dbReference type="Proteomes" id="UP000243626">
    <property type="component" value="Chromosome"/>
</dbReference>
<dbReference type="InterPro" id="IPR035930">
    <property type="entry name" value="FomD-like_sf"/>
</dbReference>
<keyword evidence="3" id="KW-1185">Reference proteome</keyword>
<reference evidence="3" key="1">
    <citation type="submission" date="2017-09" db="EMBL/GenBank/DDBJ databases">
        <title>Bacterial strain isolated from the female urinary microbiota.</title>
        <authorList>
            <person name="Thomas-White K."/>
            <person name="Kumar N."/>
            <person name="Forster S."/>
            <person name="Putonti C."/>
            <person name="Lawley T."/>
            <person name="Wolfe A.J."/>
        </authorList>
    </citation>
    <scope>NUCLEOTIDE SEQUENCE [LARGE SCALE GENOMIC DNA]</scope>
    <source>
        <strain evidence="3">UMB0959</strain>
    </source>
</reference>
<dbReference type="PANTHER" id="PTHR41271:SF1">
    <property type="entry name" value="DUF402 DOMAIN-CONTAINING PROTEIN"/>
    <property type="match status" value="1"/>
</dbReference>
<dbReference type="EMBL" id="CP136964">
    <property type="protein sequence ID" value="WOS95915.1"/>
    <property type="molecule type" value="Genomic_DNA"/>
</dbReference>
<organism evidence="2 3">
    <name type="scientific">Nosocomiicoccus massiliensis</name>
    <dbReference type="NCBI Taxonomy" id="1232430"/>
    <lineage>
        <taxon>Bacteria</taxon>
        <taxon>Bacillati</taxon>
        <taxon>Bacillota</taxon>
        <taxon>Bacilli</taxon>
        <taxon>Bacillales</taxon>
        <taxon>Staphylococcaceae</taxon>
        <taxon>Nosocomiicoccus</taxon>
    </lineage>
</organism>
<feature type="domain" description="DUF402" evidence="1">
    <location>
        <begin position="60"/>
        <end position="157"/>
    </location>
</feature>
<accession>A0AAF1BN69</accession>
<sequence length="180" mass="21502">MKTKYLNKKDWRRIRHSDYKEVLTTYEGKKVLIGCYYIHSVYHPLTVTIVGEKIKVADDNFKWITMMGEGDHYSLTVMFDENDEAVQYYFDINKSNTLELGRARREDLYLDVLALPDGRSELVDEDDIIRALKYGQVTPEERDFAYKVASYVERLIEYQFDEVVKRGQFMYEMMERENEI</sequence>
<dbReference type="Pfam" id="PF04167">
    <property type="entry name" value="DUF402"/>
    <property type="match status" value="1"/>
</dbReference>
<dbReference type="KEGG" id="nmy:CJ229_007455"/>
<gene>
    <name evidence="2" type="ORF">CJ229_007455</name>
</gene>
<proteinExistence type="predicted"/>
<dbReference type="Gene3D" id="2.40.380.10">
    <property type="entry name" value="FomD-like"/>
    <property type="match status" value="1"/>
</dbReference>
<name>A0AAF1BN69_9STAP</name>